<feature type="transmembrane region" description="Helical" evidence="2">
    <location>
        <begin position="302"/>
        <end position="326"/>
    </location>
</feature>
<keyword evidence="4" id="KW-1185">Reference proteome</keyword>
<keyword evidence="2" id="KW-0812">Transmembrane</keyword>
<dbReference type="InterPro" id="IPR058112">
    <property type="entry name" value="CD3337_EF1877-like"/>
</dbReference>
<evidence type="ECO:0000313" key="3">
    <source>
        <dbReference type="EMBL" id="MFD2614697.1"/>
    </source>
</evidence>
<feature type="transmembrane region" description="Helical" evidence="2">
    <location>
        <begin position="362"/>
        <end position="385"/>
    </location>
</feature>
<feature type="transmembrane region" description="Helical" evidence="2">
    <location>
        <begin position="397"/>
        <end position="416"/>
    </location>
</feature>
<feature type="compositionally biased region" description="Polar residues" evidence="1">
    <location>
        <begin position="857"/>
        <end position="887"/>
    </location>
</feature>
<sequence>MKIPRMRIKKPSRRALVIAGVFLTIFLAFAIPVTVSYAKAMDDMIPSDKSTTTLYNKYSPANYSFQTATPDRHFWQVGAKANDSINTIYDHLLSMAFLIGVQITRFFNFVAREAFQFTFMDSLITGVEDIIQNLTGVSGGNIGNGLWGSMFGIFASITLCYVLWQVIRFRFLDSIGTMASFLLALVVAFAFFSNAGTFLRFMNSAGNELAATMYKGLAVPGGLNTSTTNGVQQISEQVWLELVMKPYGMLQFDDASAYEKHPDLVGKVLKTDPYSDERDKALKAVKGTWPAVEKVRSDEQMIILLCNTIFSVFILGLFCFWAIATIFFRIKLLIHAVVMAVTLLAALLPGREAGLSVLRGQFLKLMGLVLMTTFTMFFLDLSLVVGHMTFNIVHTKAGWFTGMLLEAIVVFVIFKYREEIGSVFSKAAGHIPMAPKVKNTILDETQRWGTRRLMTKAGETMSGVFNRKEPEGVPSKLNPSALSKAGDNLNDATTASMQLRYQREKDASEQVAAETGQPVQYTPFVAKVNDNIRNGVKHPFRGMDKDWKEEKGRLEAIQKDGGNVREAILTTGVSEDMNDQQVAATMYSNENAIRQASTFMVNRPKTAVNQLQRANTLNKNRKLETTVNDFVMVELFERYKVEYKTAIDTAAATGDTVKHSDFVNDMDKRFKAAGLNTTQKVNDKMLSRNGRISVASKFESMPEFGKKRDDLLEANDAFRKVTAPAEGIKPAVPPAKIPVPASPASVLQSMPTLPNASQKLDMAPILLTGKPQVKADIDMSRVRMPDNIQQRMKDANEKVKTGVEGIQPGEQLRIDTVANTSVVVNLKNKVSTEVSEGLDGLNNELKVMQRANGRKLAQTNTDTDNVVKKNSTTAQQTRKPTSRPTVQ</sequence>
<reference evidence="4" key="1">
    <citation type="journal article" date="2019" name="Int. J. Syst. Evol. Microbiol.">
        <title>The Global Catalogue of Microorganisms (GCM) 10K type strain sequencing project: providing services to taxonomists for standard genome sequencing and annotation.</title>
        <authorList>
            <consortium name="The Broad Institute Genomics Platform"/>
            <consortium name="The Broad Institute Genome Sequencing Center for Infectious Disease"/>
            <person name="Wu L."/>
            <person name="Ma J."/>
        </authorList>
    </citation>
    <scope>NUCLEOTIDE SEQUENCE [LARGE SCALE GENOMIC DNA]</scope>
    <source>
        <strain evidence="4">KCTC 3950</strain>
    </source>
</reference>
<dbReference type="Proteomes" id="UP001597541">
    <property type="component" value="Unassembled WGS sequence"/>
</dbReference>
<keyword evidence="2" id="KW-1133">Transmembrane helix</keyword>
<comment type="caution">
    <text evidence="3">The sequence shown here is derived from an EMBL/GenBank/DDBJ whole genome shotgun (WGS) entry which is preliminary data.</text>
</comment>
<name>A0ABW5PKU7_9BACL</name>
<gene>
    <name evidence="3" type="ORF">ACFSUF_19985</name>
</gene>
<feature type="transmembrane region" description="Helical" evidence="2">
    <location>
        <begin position="179"/>
        <end position="199"/>
    </location>
</feature>
<accession>A0ABW5PKU7</accession>
<feature type="transmembrane region" description="Helical" evidence="2">
    <location>
        <begin position="332"/>
        <end position="350"/>
    </location>
</feature>
<protein>
    <submittedName>
        <fullName evidence="3">CD3337/EF1877 family mobilome membrane protein</fullName>
    </submittedName>
</protein>
<feature type="transmembrane region" description="Helical" evidence="2">
    <location>
        <begin position="146"/>
        <end position="167"/>
    </location>
</feature>
<evidence type="ECO:0000313" key="4">
    <source>
        <dbReference type="Proteomes" id="UP001597541"/>
    </source>
</evidence>
<dbReference type="NCBIfam" id="NF046089">
    <property type="entry name" value="CD3337_EF1877"/>
    <property type="match status" value="1"/>
</dbReference>
<keyword evidence="2" id="KW-0472">Membrane</keyword>
<dbReference type="EMBL" id="JBHUME010000013">
    <property type="protein sequence ID" value="MFD2614697.1"/>
    <property type="molecule type" value="Genomic_DNA"/>
</dbReference>
<feature type="region of interest" description="Disordered" evidence="1">
    <location>
        <begin position="855"/>
        <end position="887"/>
    </location>
</feature>
<feature type="region of interest" description="Disordered" evidence="1">
    <location>
        <begin position="465"/>
        <end position="488"/>
    </location>
</feature>
<evidence type="ECO:0000256" key="2">
    <source>
        <dbReference type="SAM" id="Phobius"/>
    </source>
</evidence>
<dbReference type="RefSeq" id="WP_377605838.1">
    <property type="nucleotide sequence ID" value="NZ_JBHUME010000013.1"/>
</dbReference>
<evidence type="ECO:0000256" key="1">
    <source>
        <dbReference type="SAM" id="MobiDB-lite"/>
    </source>
</evidence>
<organism evidence="3 4">
    <name type="scientific">Paenibacillus gansuensis</name>
    <dbReference type="NCBI Taxonomy" id="306542"/>
    <lineage>
        <taxon>Bacteria</taxon>
        <taxon>Bacillati</taxon>
        <taxon>Bacillota</taxon>
        <taxon>Bacilli</taxon>
        <taxon>Bacillales</taxon>
        <taxon>Paenibacillaceae</taxon>
        <taxon>Paenibacillus</taxon>
    </lineage>
</organism>
<proteinExistence type="predicted"/>